<dbReference type="Gene3D" id="3.30.70.330">
    <property type="match status" value="1"/>
</dbReference>
<reference evidence="4" key="3">
    <citation type="submission" date="2025-09" db="UniProtKB">
        <authorList>
            <consortium name="Ensembl"/>
        </authorList>
    </citation>
    <scope>IDENTIFICATION</scope>
</reference>
<feature type="compositionally biased region" description="Basic and acidic residues" evidence="2">
    <location>
        <begin position="236"/>
        <end position="248"/>
    </location>
</feature>
<proteinExistence type="predicted"/>
<reference evidence="4" key="2">
    <citation type="submission" date="2025-08" db="UniProtKB">
        <authorList>
            <consortium name="Ensembl"/>
        </authorList>
    </citation>
    <scope>IDENTIFICATION</scope>
</reference>
<feature type="region of interest" description="Disordered" evidence="2">
    <location>
        <begin position="230"/>
        <end position="317"/>
    </location>
</feature>
<dbReference type="Pfam" id="PF00076">
    <property type="entry name" value="RRM_1"/>
    <property type="match status" value="1"/>
</dbReference>
<evidence type="ECO:0000256" key="1">
    <source>
        <dbReference type="PROSITE-ProRule" id="PRU00176"/>
    </source>
</evidence>
<evidence type="ECO:0000313" key="5">
    <source>
        <dbReference type="Proteomes" id="UP000314982"/>
    </source>
</evidence>
<dbReference type="Ensembl" id="ENSHHUT00000073282.1">
    <property type="protein sequence ID" value="ENSHHUP00000070923.1"/>
    <property type="gene ID" value="ENSHHUG00000041688.1"/>
</dbReference>
<evidence type="ECO:0000256" key="2">
    <source>
        <dbReference type="SAM" id="MobiDB-lite"/>
    </source>
</evidence>
<dbReference type="GO" id="GO:2000805">
    <property type="term" value="P:negative regulation of termination of RNA polymerase II transcription, poly(A)-coupled"/>
    <property type="evidence" value="ECO:0007669"/>
    <property type="project" value="TreeGrafter"/>
</dbReference>
<dbReference type="PROSITE" id="PS50102">
    <property type="entry name" value="RRM"/>
    <property type="match status" value="1"/>
</dbReference>
<keyword evidence="5" id="KW-1185">Reference proteome</keyword>
<dbReference type="GO" id="GO:0003723">
    <property type="term" value="F:RNA binding"/>
    <property type="evidence" value="ECO:0007669"/>
    <property type="project" value="UniProtKB-UniRule"/>
</dbReference>
<organism evidence="4 5">
    <name type="scientific">Hucho hucho</name>
    <name type="common">huchen</name>
    <dbReference type="NCBI Taxonomy" id="62062"/>
    <lineage>
        <taxon>Eukaryota</taxon>
        <taxon>Metazoa</taxon>
        <taxon>Chordata</taxon>
        <taxon>Craniata</taxon>
        <taxon>Vertebrata</taxon>
        <taxon>Euteleostomi</taxon>
        <taxon>Actinopterygii</taxon>
        <taxon>Neopterygii</taxon>
        <taxon>Teleostei</taxon>
        <taxon>Protacanthopterygii</taxon>
        <taxon>Salmoniformes</taxon>
        <taxon>Salmonidae</taxon>
        <taxon>Salmoninae</taxon>
        <taxon>Hucho</taxon>
    </lineage>
</organism>
<dbReference type="PANTHER" id="PTHR23140:SF3">
    <property type="entry name" value="SR-RELATED AND CTD-ASSOCIATED FACTOR 4"/>
    <property type="match status" value="1"/>
</dbReference>
<dbReference type="AlphaFoldDB" id="A0A4W5Q9L9"/>
<dbReference type="SMART" id="SM00360">
    <property type="entry name" value="RRM"/>
    <property type="match status" value="1"/>
</dbReference>
<dbReference type="SUPFAM" id="SSF54928">
    <property type="entry name" value="RNA-binding domain, RBD"/>
    <property type="match status" value="1"/>
</dbReference>
<feature type="compositionally biased region" description="Basic and acidic residues" evidence="2">
    <location>
        <begin position="290"/>
        <end position="309"/>
    </location>
</feature>
<feature type="compositionally biased region" description="Pro residues" evidence="2">
    <location>
        <begin position="502"/>
        <end position="521"/>
    </location>
</feature>
<reference evidence="5" key="1">
    <citation type="submission" date="2018-06" db="EMBL/GenBank/DDBJ databases">
        <title>Genome assembly of Danube salmon.</title>
        <authorList>
            <person name="Macqueen D.J."/>
            <person name="Gundappa M.K."/>
        </authorList>
    </citation>
    <scope>NUCLEOTIDE SEQUENCE [LARGE SCALE GENOMIC DNA]</scope>
</reference>
<dbReference type="InterPro" id="IPR035979">
    <property type="entry name" value="RBD_domain_sf"/>
</dbReference>
<dbReference type="InterPro" id="IPR000504">
    <property type="entry name" value="RRM_dom"/>
</dbReference>
<dbReference type="GO" id="GO:1990269">
    <property type="term" value="F:RNA polymerase II C-terminal domain phosphoserine binding"/>
    <property type="evidence" value="ECO:0007669"/>
    <property type="project" value="TreeGrafter"/>
</dbReference>
<dbReference type="Proteomes" id="UP000314982">
    <property type="component" value="Unassembled WGS sequence"/>
</dbReference>
<sequence>MFNPIPSRISRLNPIPSRISRLNPIPSRISRLNPIPSRISRLSPSLQPTSTTSTPSPSPPARVRPLSDSPSPPASPPSRKQHLTRWLRCWTALTMTMSLREPTNQRRTRHLCKTLPLIQCVCVCVCVVHLYVNCVYLFHFDSTQQPPGFPQHFQQHMMGMVQDLTHQISLPPNGQLQGYGLLPGQAYPGMVGPPGQPLPGTGPPGFPGGYPPNKDAFGQHVGQQEQDMNMDLDLPPMKDGRHRPDGRKSPSGSRSPKRRRSRSNSRSQRSRNRRSRSRSRERRRHSPRSRSQERREREKEKERERERRQKGLPQPKADTLSVCSTTLWVGQLDKRTQQQDVACLLEEFGQIDSINMIPPRGCAYIVMVHRQDAFRALQKLSRGSYKVNQKAIKIAWALNKGIKAELKQYWDVELGVTFIPWSKIRQDQIEDIREGGTLDPDTLDPEWRSVQNNQETQEELSQNGRSEPLATVEDTPVAAPVQVHPVQVQSMGGVGSLQQHPSFPPGPGPPGGPPMGLPPPSFPLGVPPGPPPSFMRPGPRFNPMQMMPPGNTTRYLSIKTFLSLSKPFSLY</sequence>
<dbReference type="GeneTree" id="ENSGT00530000063946"/>
<protein>
    <submittedName>
        <fullName evidence="4">SR-related CTD-associated factor 4a</fullName>
    </submittedName>
</protein>
<dbReference type="InterPro" id="IPR012677">
    <property type="entry name" value="Nucleotide-bd_a/b_plait_sf"/>
</dbReference>
<feature type="region of interest" description="Disordered" evidence="2">
    <location>
        <begin position="493"/>
        <end position="521"/>
    </location>
</feature>
<keyword evidence="1" id="KW-0694">RNA-binding</keyword>
<accession>A0A4W5Q9L9</accession>
<dbReference type="PANTHER" id="PTHR23140">
    <property type="entry name" value="RNA PROCESSING PROTEIN LD23810P"/>
    <property type="match status" value="1"/>
</dbReference>
<feature type="region of interest" description="Disordered" evidence="2">
    <location>
        <begin position="187"/>
        <end position="218"/>
    </location>
</feature>
<evidence type="ECO:0000259" key="3">
    <source>
        <dbReference type="PROSITE" id="PS50102"/>
    </source>
</evidence>
<feature type="compositionally biased region" description="Basic residues" evidence="2">
    <location>
        <begin position="255"/>
        <end position="288"/>
    </location>
</feature>
<dbReference type="GO" id="GO:0005634">
    <property type="term" value="C:nucleus"/>
    <property type="evidence" value="ECO:0007669"/>
    <property type="project" value="TreeGrafter"/>
</dbReference>
<feature type="domain" description="RRM" evidence="3">
    <location>
        <begin position="325"/>
        <end position="399"/>
    </location>
</feature>
<evidence type="ECO:0000313" key="4">
    <source>
        <dbReference type="Ensembl" id="ENSHHUP00000070923.1"/>
    </source>
</evidence>
<dbReference type="InterPro" id="IPR051485">
    <property type="entry name" value="SR-CTD_assoc_factor"/>
</dbReference>
<feature type="region of interest" description="Disordered" evidence="2">
    <location>
        <begin position="38"/>
        <end position="80"/>
    </location>
</feature>
<feature type="compositionally biased region" description="Low complexity" evidence="2">
    <location>
        <begin position="38"/>
        <end position="55"/>
    </location>
</feature>
<name>A0A4W5Q9L9_9TELE</name>
<feature type="compositionally biased region" description="Pro residues" evidence="2">
    <location>
        <begin position="194"/>
        <end position="210"/>
    </location>
</feature>